<dbReference type="SUPFAM" id="SSF56601">
    <property type="entry name" value="beta-lactamase/transpeptidase-like"/>
    <property type="match status" value="1"/>
</dbReference>
<dbReference type="PANTHER" id="PTHR21581:SF26">
    <property type="entry name" value="D-ALANYL-D-ALANINE ENDOPEPTIDASE"/>
    <property type="match status" value="1"/>
</dbReference>
<sequence>MRMLKLTYYLIISLLFFSNSLFSNTLDVFVEAEAAILMNAETGKILYEKNIHTSYFPASITKIATAAFVLKFFSDKLDVIVTAEQDSIGWVTEEAKRKSNYTLPAYWLVPGGTHMGIMKGEQLSLEDLLHGLMLVSANDSANVIAQYVGGTVPDFVDQLNAYAKQAGCQHTTFHNPHGLHHPEHKTTAYDMALLAKEALSIPAFCKMFGTVKYTRPKTNKQESSVLVQNHPLLKQGKFYYAKALGAKTGYTNLAAHNLVVAARDKDRTLIAVLLKTKERDQLFKDAIKLFETAFQQPKVERLLLRQGIQKFTQKPNWASQPLKAYLDEDVKISYFSAEEPQVQCAVEWLNLEPPIQKGQTIGQVCLTDREGAFKKYVPVKAYEELSASWSFWIKQSFGELLFWHKATKIFAIVCILLFFGGLVFQFRRR</sequence>
<organism evidence="3 4">
    <name type="scientific">Parachlamydia acanthamoebae</name>
    <dbReference type="NCBI Taxonomy" id="83552"/>
    <lineage>
        <taxon>Bacteria</taxon>
        <taxon>Pseudomonadati</taxon>
        <taxon>Chlamydiota</taxon>
        <taxon>Chlamydiia</taxon>
        <taxon>Parachlamydiales</taxon>
        <taxon>Parachlamydiaceae</taxon>
        <taxon>Parachlamydia</taxon>
    </lineage>
</organism>
<keyword evidence="1" id="KW-0812">Transmembrane</keyword>
<dbReference type="PANTHER" id="PTHR21581">
    <property type="entry name" value="D-ALANYL-D-ALANINE CARBOXYPEPTIDASE"/>
    <property type="match status" value="1"/>
</dbReference>
<dbReference type="PATRIC" id="fig|83552.4.peg.1727"/>
<gene>
    <name evidence="3" type="ORF">DB43_GU00300</name>
</gene>
<protein>
    <recommendedName>
        <fullName evidence="2">Peptidase S11 D-alanyl-D-alanine carboxypeptidase A N-terminal domain-containing protein</fullName>
    </recommendedName>
</protein>
<dbReference type="GO" id="GO:0006508">
    <property type="term" value="P:proteolysis"/>
    <property type="evidence" value="ECO:0007669"/>
    <property type="project" value="InterPro"/>
</dbReference>
<proteinExistence type="predicted"/>
<dbReference type="Pfam" id="PF00768">
    <property type="entry name" value="Peptidase_S11"/>
    <property type="match status" value="1"/>
</dbReference>
<dbReference type="InterPro" id="IPR001967">
    <property type="entry name" value="Peptidase_S11_N"/>
</dbReference>
<evidence type="ECO:0000313" key="4">
    <source>
        <dbReference type="Proteomes" id="UP000031307"/>
    </source>
</evidence>
<dbReference type="GO" id="GO:0009002">
    <property type="term" value="F:serine-type D-Ala-D-Ala carboxypeptidase activity"/>
    <property type="evidence" value="ECO:0007669"/>
    <property type="project" value="InterPro"/>
</dbReference>
<feature type="transmembrane region" description="Helical" evidence="1">
    <location>
        <begin position="409"/>
        <end position="426"/>
    </location>
</feature>
<evidence type="ECO:0000313" key="3">
    <source>
        <dbReference type="EMBL" id="KIA77137.1"/>
    </source>
</evidence>
<dbReference type="Proteomes" id="UP000031307">
    <property type="component" value="Unassembled WGS sequence"/>
</dbReference>
<dbReference type="InterPro" id="IPR012338">
    <property type="entry name" value="Beta-lactam/transpept-like"/>
</dbReference>
<comment type="caution">
    <text evidence="3">The sequence shown here is derived from an EMBL/GenBank/DDBJ whole genome shotgun (WGS) entry which is preliminary data.</text>
</comment>
<keyword evidence="1" id="KW-0472">Membrane</keyword>
<name>A0A0C1E7G6_9BACT</name>
<dbReference type="EMBL" id="JSAM01000090">
    <property type="protein sequence ID" value="KIA77137.1"/>
    <property type="molecule type" value="Genomic_DNA"/>
</dbReference>
<feature type="domain" description="Peptidase S11 D-alanyl-D-alanine carboxypeptidase A N-terminal" evidence="2">
    <location>
        <begin position="30"/>
        <end position="276"/>
    </location>
</feature>
<evidence type="ECO:0000256" key="1">
    <source>
        <dbReference type="SAM" id="Phobius"/>
    </source>
</evidence>
<keyword evidence="1" id="KW-1133">Transmembrane helix</keyword>
<dbReference type="AlphaFoldDB" id="A0A0C1E7G6"/>
<reference evidence="3 4" key="1">
    <citation type="journal article" date="2014" name="Mol. Biol. Evol.">
        <title>Massive expansion of Ubiquitination-related gene families within the Chlamydiae.</title>
        <authorList>
            <person name="Domman D."/>
            <person name="Collingro A."/>
            <person name="Lagkouvardos I."/>
            <person name="Gehre L."/>
            <person name="Weinmaier T."/>
            <person name="Rattei T."/>
            <person name="Subtil A."/>
            <person name="Horn M."/>
        </authorList>
    </citation>
    <scope>NUCLEOTIDE SEQUENCE [LARGE SCALE GENOMIC DNA]</scope>
    <source>
        <strain evidence="3 4">OEW1</strain>
    </source>
</reference>
<dbReference type="Gene3D" id="3.40.710.10">
    <property type="entry name" value="DD-peptidase/beta-lactamase superfamily"/>
    <property type="match status" value="1"/>
</dbReference>
<evidence type="ECO:0000259" key="2">
    <source>
        <dbReference type="Pfam" id="PF00768"/>
    </source>
</evidence>
<accession>A0A0C1E7G6</accession>